<protein>
    <submittedName>
        <fullName evidence="1">Uncharacterized protein</fullName>
    </submittedName>
</protein>
<organism evidence="1 2">
    <name type="scientific">Grimontia marina</name>
    <dbReference type="NCBI Taxonomy" id="646534"/>
    <lineage>
        <taxon>Bacteria</taxon>
        <taxon>Pseudomonadati</taxon>
        <taxon>Pseudomonadota</taxon>
        <taxon>Gammaproteobacteria</taxon>
        <taxon>Vibrionales</taxon>
        <taxon>Vibrionaceae</taxon>
        <taxon>Grimontia</taxon>
    </lineage>
</organism>
<dbReference type="Proteomes" id="UP000073601">
    <property type="component" value="Unassembled WGS sequence"/>
</dbReference>
<proteinExistence type="predicted"/>
<evidence type="ECO:0000313" key="2">
    <source>
        <dbReference type="Proteomes" id="UP000073601"/>
    </source>
</evidence>
<evidence type="ECO:0000313" key="1">
    <source>
        <dbReference type="EMBL" id="CZF86185.1"/>
    </source>
</evidence>
<reference evidence="2" key="1">
    <citation type="submission" date="2016-02" db="EMBL/GenBank/DDBJ databases">
        <authorList>
            <person name="Rodrigo-Torres Lidia"/>
            <person name="Arahal R.David."/>
        </authorList>
    </citation>
    <scope>NUCLEOTIDE SEQUENCE [LARGE SCALE GENOMIC DNA]</scope>
    <source>
        <strain evidence="2">CECT 8713</strain>
    </source>
</reference>
<dbReference type="AlphaFoldDB" id="A0A128FI64"/>
<gene>
    <name evidence="1" type="ORF">GMA8713_04218</name>
</gene>
<name>A0A128FI64_9GAMM</name>
<keyword evidence="2" id="KW-1185">Reference proteome</keyword>
<sequence>MYPCHEMSHPHKEVRHMYLQKMPSGVFHFRKDMPRDLTGIGYPCHIKISLLT</sequence>
<dbReference type="EMBL" id="FIZY01000055">
    <property type="protein sequence ID" value="CZF86185.1"/>
    <property type="molecule type" value="Genomic_DNA"/>
</dbReference>
<accession>A0A128FI64</accession>